<evidence type="ECO:0000256" key="2">
    <source>
        <dbReference type="ARBA" id="ARBA00023125"/>
    </source>
</evidence>
<keyword evidence="8" id="KW-1185">Reference proteome</keyword>
<dbReference type="EMBL" id="RBZP01000014">
    <property type="protein sequence ID" value="RKQ31276.1"/>
    <property type="molecule type" value="Genomic_DNA"/>
</dbReference>
<evidence type="ECO:0000256" key="5">
    <source>
        <dbReference type="SAM" id="Coils"/>
    </source>
</evidence>
<evidence type="ECO:0000259" key="6">
    <source>
        <dbReference type="Pfam" id="PF12802"/>
    </source>
</evidence>
<gene>
    <name evidence="7" type="ORF">D8M06_14480</name>
</gene>
<reference evidence="7 8" key="1">
    <citation type="journal article" date="2016" name="Int. J. Syst. Evol. Microbiol.">
        <title>Oceanobacillus halophilus sp. nov., a novel moderately halophilic bacterium from a hypersaline lake.</title>
        <authorList>
            <person name="Amoozegar M.A."/>
            <person name="Bagheri M."/>
            <person name="Makhdoumi A."/>
            <person name="Nikou M.M."/>
            <person name="Fazeli S.A.S."/>
            <person name="Schumann P."/>
            <person name="Sproer C."/>
            <person name="Sanchez-Porro C."/>
            <person name="Ventosa A."/>
        </authorList>
    </citation>
    <scope>NUCLEOTIDE SEQUENCE [LARGE SCALE GENOMIC DNA]</scope>
    <source>
        <strain evidence="7 8">DSM 23996</strain>
    </source>
</reference>
<dbReference type="PANTHER" id="PTHR38465">
    <property type="entry name" value="HTH-TYPE TRANSCRIPTIONAL REGULATOR MJ1563-RELATED"/>
    <property type="match status" value="1"/>
</dbReference>
<dbReference type="GO" id="GO:0003700">
    <property type="term" value="F:DNA-binding transcription factor activity"/>
    <property type="evidence" value="ECO:0007669"/>
    <property type="project" value="InterPro"/>
</dbReference>
<evidence type="ECO:0000313" key="7">
    <source>
        <dbReference type="EMBL" id="RKQ31276.1"/>
    </source>
</evidence>
<dbReference type="InterPro" id="IPR036390">
    <property type="entry name" value="WH_DNA-bd_sf"/>
</dbReference>
<evidence type="ECO:0000256" key="4">
    <source>
        <dbReference type="PIRNR" id="PIRNR006707"/>
    </source>
</evidence>
<comment type="similarity">
    <text evidence="4">Belongs to the GbsR family.</text>
</comment>
<keyword evidence="3 4" id="KW-0804">Transcription</keyword>
<dbReference type="AlphaFoldDB" id="A0A494ZX46"/>
<feature type="domain" description="HTH marR-type" evidence="6">
    <location>
        <begin position="24"/>
        <end position="75"/>
    </location>
</feature>
<keyword evidence="1 4" id="KW-0805">Transcription regulation</keyword>
<protein>
    <recommendedName>
        <fullName evidence="4">HTH-type transcriptional regulator</fullName>
    </recommendedName>
</protein>
<proteinExistence type="inferred from homology"/>
<dbReference type="PIRSF" id="PIRSF006707">
    <property type="entry name" value="MJ1563"/>
    <property type="match status" value="1"/>
</dbReference>
<keyword evidence="2 4" id="KW-0238">DNA-binding</keyword>
<evidence type="ECO:0000256" key="3">
    <source>
        <dbReference type="ARBA" id="ARBA00023163"/>
    </source>
</evidence>
<dbReference type="Proteomes" id="UP000269301">
    <property type="component" value="Unassembled WGS sequence"/>
</dbReference>
<dbReference type="InterPro" id="IPR026282">
    <property type="entry name" value="MJ1563"/>
</dbReference>
<accession>A0A494ZX46</accession>
<name>A0A494ZX46_9BACI</name>
<evidence type="ECO:0000256" key="1">
    <source>
        <dbReference type="ARBA" id="ARBA00023015"/>
    </source>
</evidence>
<dbReference type="InterPro" id="IPR000835">
    <property type="entry name" value="HTH_MarR-typ"/>
</dbReference>
<sequence>MDSVQDEKITQQIMVEFSKTVELFGLNPLEARLFSYLYLSRKALTLDDMSEALGKSKTSMSTNIRSLLDLNLVTRVWKKGVRKDLYEANSSLFKSFMSFYINKWMDAANHQKEALEEIEKLIDKDAKETDPSTDTVDVTHRLKEIIEFHNQLVTLFKKIEE</sequence>
<dbReference type="GO" id="GO:0003677">
    <property type="term" value="F:DNA binding"/>
    <property type="evidence" value="ECO:0007669"/>
    <property type="project" value="UniProtKB-UniRule"/>
</dbReference>
<organism evidence="7 8">
    <name type="scientific">Oceanobacillus halophilus</name>
    <dbReference type="NCBI Taxonomy" id="930130"/>
    <lineage>
        <taxon>Bacteria</taxon>
        <taxon>Bacillati</taxon>
        <taxon>Bacillota</taxon>
        <taxon>Bacilli</taxon>
        <taxon>Bacillales</taxon>
        <taxon>Bacillaceae</taxon>
        <taxon>Oceanobacillus</taxon>
    </lineage>
</organism>
<evidence type="ECO:0000313" key="8">
    <source>
        <dbReference type="Proteomes" id="UP000269301"/>
    </source>
</evidence>
<dbReference type="Pfam" id="PF12802">
    <property type="entry name" value="MarR_2"/>
    <property type="match status" value="1"/>
</dbReference>
<dbReference type="PANTHER" id="PTHR38465:SF1">
    <property type="entry name" value="HTH-TYPE TRANSCRIPTIONAL REGULATOR MJ1563-RELATED"/>
    <property type="match status" value="1"/>
</dbReference>
<dbReference type="Gene3D" id="1.10.10.10">
    <property type="entry name" value="Winged helix-like DNA-binding domain superfamily/Winged helix DNA-binding domain"/>
    <property type="match status" value="1"/>
</dbReference>
<dbReference type="OrthoDB" id="9800374at2"/>
<keyword evidence="5" id="KW-0175">Coiled coil</keyword>
<dbReference type="SUPFAM" id="SSF46785">
    <property type="entry name" value="Winged helix' DNA-binding domain"/>
    <property type="match status" value="1"/>
</dbReference>
<dbReference type="InterPro" id="IPR052362">
    <property type="entry name" value="HTH-GbsR_regulator"/>
</dbReference>
<feature type="coiled-coil region" evidence="5">
    <location>
        <begin position="101"/>
        <end position="128"/>
    </location>
</feature>
<comment type="caution">
    <text evidence="7">The sequence shown here is derived from an EMBL/GenBank/DDBJ whole genome shotgun (WGS) entry which is preliminary data.</text>
</comment>
<dbReference type="RefSeq" id="WP_121205143.1">
    <property type="nucleotide sequence ID" value="NZ_RBZP01000014.1"/>
</dbReference>
<dbReference type="InterPro" id="IPR036388">
    <property type="entry name" value="WH-like_DNA-bd_sf"/>
</dbReference>